<dbReference type="EMBL" id="AEBR01000110">
    <property type="protein sequence ID" value="EFM81351.1"/>
    <property type="molecule type" value="Genomic_DNA"/>
</dbReference>
<evidence type="ECO:0000313" key="1">
    <source>
        <dbReference type="EMBL" id="EFM81351.1"/>
    </source>
</evidence>
<dbReference type="Proteomes" id="UP000004846">
    <property type="component" value="Unassembled WGS sequence"/>
</dbReference>
<proteinExistence type="predicted"/>
<dbReference type="GeneID" id="60893698"/>
<gene>
    <name evidence="1" type="ORF">HMPREF9498_03292</name>
</gene>
<accession>A0A125W219</accession>
<reference evidence="2" key="1">
    <citation type="submission" date="2010-07" db="EMBL/GenBank/DDBJ databases">
        <authorList>
            <person name="Weinstock G."/>
            <person name="Sodergren E."/>
            <person name="Clifton S."/>
            <person name="Fulton L."/>
            <person name="Fulton B."/>
            <person name="Courtney L."/>
            <person name="Fronick C."/>
            <person name="Harrison M."/>
            <person name="Strong C."/>
            <person name="Farmer C."/>
            <person name="Delahaunty K."/>
            <person name="Markovic C."/>
            <person name="Hall O."/>
            <person name="Minx P."/>
            <person name="Tomlinson C."/>
            <person name="Mitreva M."/>
            <person name="Hou S."/>
            <person name="Chen J."/>
            <person name="Wollam A."/>
            <person name="Pepin K.H."/>
            <person name="Johnson M."/>
            <person name="Bhonagiri V."/>
            <person name="Zhang X."/>
            <person name="Suruliraj S."/>
            <person name="Warren W."/>
            <person name="Chinwalla A."/>
            <person name="Mardis E.R."/>
            <person name="Wilson R.K."/>
        </authorList>
    </citation>
    <scope>NUCLEOTIDE SEQUENCE [LARGE SCALE GENOMIC DNA]</scope>
    <source>
        <strain evidence="2">TX4248</strain>
    </source>
</reference>
<evidence type="ECO:0008006" key="3">
    <source>
        <dbReference type="Google" id="ProtNLM"/>
    </source>
</evidence>
<dbReference type="HOGENOM" id="CLU_207759_0_0_9"/>
<protein>
    <recommendedName>
        <fullName evidence="3">DUF2187 domain-containing protein</fullName>
    </recommendedName>
</protein>
<sequence length="58" mass="6851">MAEEKKVHFIWEKTNYSGFVEKEYENSYLIVVANPSPDMEEKYTNRMIISKKACETAE</sequence>
<evidence type="ECO:0000313" key="2">
    <source>
        <dbReference type="Proteomes" id="UP000004846"/>
    </source>
</evidence>
<comment type="caution">
    <text evidence="1">The sequence shown here is derived from an EMBL/GenBank/DDBJ whole genome shotgun (WGS) entry which is preliminary data.</text>
</comment>
<dbReference type="RefSeq" id="WP_002357816.1">
    <property type="nucleotide sequence ID" value="NZ_GL454489.1"/>
</dbReference>
<dbReference type="AlphaFoldDB" id="A0A125W219"/>
<name>A0A125W219_ENTFL</name>
<organism evidence="1 2">
    <name type="scientific">Enterococcus faecalis TX4248</name>
    <dbReference type="NCBI Taxonomy" id="749495"/>
    <lineage>
        <taxon>Bacteria</taxon>
        <taxon>Bacillati</taxon>
        <taxon>Bacillota</taxon>
        <taxon>Bacilli</taxon>
        <taxon>Lactobacillales</taxon>
        <taxon>Enterococcaceae</taxon>
        <taxon>Enterococcus</taxon>
    </lineage>
</organism>